<dbReference type="SMART" id="SM00116">
    <property type="entry name" value="CBS"/>
    <property type="match status" value="2"/>
</dbReference>
<comment type="caution">
    <text evidence="4">The sequence shown here is derived from an EMBL/GenBank/DDBJ whole genome shotgun (WGS) entry which is preliminary data.</text>
</comment>
<gene>
    <name evidence="4" type="ORF">CBI31_03155</name>
</gene>
<dbReference type="InterPro" id="IPR046342">
    <property type="entry name" value="CBS_dom_sf"/>
</dbReference>
<evidence type="ECO:0000256" key="2">
    <source>
        <dbReference type="PROSITE-ProRule" id="PRU00703"/>
    </source>
</evidence>
<sequence>MPMVKNCLANKSNTLISVSSSDCVVKVLELMRDNLVRSVLVIDSDQLVGIVSQGDCAIKVLLPGLSAKEVLVKAIMTPNPISVAYEDDLRDCMQIMISKRIRHLPVVDEGKVRGVISVGDVVKDTLEHRTGQIQFLERYIKEWDSSKKNES</sequence>
<accession>A0A254Q6A7</accession>
<dbReference type="SUPFAM" id="SSF54631">
    <property type="entry name" value="CBS-domain pair"/>
    <property type="match status" value="1"/>
</dbReference>
<protein>
    <submittedName>
        <fullName evidence="4">CBS domain-containing protein</fullName>
    </submittedName>
</protein>
<dbReference type="Proteomes" id="UP000197528">
    <property type="component" value="Unassembled WGS sequence"/>
</dbReference>
<evidence type="ECO:0000256" key="1">
    <source>
        <dbReference type="ARBA" id="ARBA00023122"/>
    </source>
</evidence>
<dbReference type="PROSITE" id="PS51371">
    <property type="entry name" value="CBS"/>
    <property type="match status" value="2"/>
</dbReference>
<keyword evidence="5" id="KW-1185">Reference proteome</keyword>
<name>A0A254Q6A7_9BURK</name>
<dbReference type="InterPro" id="IPR051257">
    <property type="entry name" value="Diverse_CBS-Domain"/>
</dbReference>
<dbReference type="OrthoDB" id="9807125at2"/>
<feature type="domain" description="CBS" evidence="3">
    <location>
        <begin position="76"/>
        <end position="131"/>
    </location>
</feature>
<feature type="domain" description="CBS" evidence="3">
    <location>
        <begin position="9"/>
        <end position="69"/>
    </location>
</feature>
<dbReference type="AlphaFoldDB" id="A0A254Q6A7"/>
<dbReference type="PANTHER" id="PTHR43080">
    <property type="entry name" value="CBS DOMAIN-CONTAINING PROTEIN CBSX3, MITOCHONDRIAL"/>
    <property type="match status" value="1"/>
</dbReference>
<evidence type="ECO:0000313" key="4">
    <source>
        <dbReference type="EMBL" id="OWS70447.1"/>
    </source>
</evidence>
<dbReference type="EMBL" id="NGUP01000002">
    <property type="protein sequence ID" value="OWS70447.1"/>
    <property type="molecule type" value="Genomic_DNA"/>
</dbReference>
<dbReference type="Pfam" id="PF00571">
    <property type="entry name" value="CBS"/>
    <property type="match status" value="2"/>
</dbReference>
<dbReference type="PANTHER" id="PTHR43080:SF2">
    <property type="entry name" value="CBS DOMAIN-CONTAINING PROTEIN"/>
    <property type="match status" value="1"/>
</dbReference>
<evidence type="ECO:0000313" key="5">
    <source>
        <dbReference type="Proteomes" id="UP000197528"/>
    </source>
</evidence>
<dbReference type="Gene3D" id="3.10.580.10">
    <property type="entry name" value="CBS-domain"/>
    <property type="match status" value="1"/>
</dbReference>
<evidence type="ECO:0000259" key="3">
    <source>
        <dbReference type="PROSITE" id="PS51371"/>
    </source>
</evidence>
<dbReference type="InterPro" id="IPR000644">
    <property type="entry name" value="CBS_dom"/>
</dbReference>
<proteinExistence type="predicted"/>
<reference evidence="4 5" key="1">
    <citation type="submission" date="2017-05" db="EMBL/GenBank/DDBJ databases">
        <title>Genome of Polynucleobacter sp. MWH-Feld-100.</title>
        <authorList>
            <person name="Hahn M.W."/>
        </authorList>
    </citation>
    <scope>NUCLEOTIDE SEQUENCE [LARGE SCALE GENOMIC DNA]</scope>
    <source>
        <strain evidence="4 5">MWH-Feld-100</strain>
    </source>
</reference>
<organism evidence="4 5">
    <name type="scientific">Polynucleobacter campilacus</name>
    <dbReference type="NCBI Taxonomy" id="1743163"/>
    <lineage>
        <taxon>Bacteria</taxon>
        <taxon>Pseudomonadati</taxon>
        <taxon>Pseudomonadota</taxon>
        <taxon>Betaproteobacteria</taxon>
        <taxon>Burkholderiales</taxon>
        <taxon>Burkholderiaceae</taxon>
        <taxon>Polynucleobacter</taxon>
    </lineage>
</organism>
<keyword evidence="1 2" id="KW-0129">CBS domain</keyword>